<keyword evidence="4" id="KW-1185">Reference proteome</keyword>
<feature type="domain" description="Helicase XPB/Ssl2 N-terminal" evidence="2">
    <location>
        <begin position="2"/>
        <end position="95"/>
    </location>
</feature>
<evidence type="ECO:0000259" key="2">
    <source>
        <dbReference type="Pfam" id="PF13625"/>
    </source>
</evidence>
<accession>A0ABX6K0X5</accession>
<evidence type="ECO:0000313" key="4">
    <source>
        <dbReference type="Proteomes" id="UP000503441"/>
    </source>
</evidence>
<proteinExistence type="predicted"/>
<name>A0ABX6K0X5_9MICO</name>
<evidence type="ECO:0000313" key="3">
    <source>
        <dbReference type="EMBL" id="QIM19831.1"/>
    </source>
</evidence>
<dbReference type="RefSeq" id="WP_166332075.1">
    <property type="nucleotide sequence ID" value="NZ_CP049933.1"/>
</dbReference>
<dbReference type="Proteomes" id="UP000503441">
    <property type="component" value="Chromosome"/>
</dbReference>
<protein>
    <recommendedName>
        <fullName evidence="2">Helicase XPB/Ssl2 N-terminal domain-containing protein</fullName>
    </recommendedName>
</protein>
<organism evidence="3 4">
    <name type="scientific">Leucobacter coleopterorum</name>
    <dbReference type="NCBI Taxonomy" id="2714933"/>
    <lineage>
        <taxon>Bacteria</taxon>
        <taxon>Bacillati</taxon>
        <taxon>Actinomycetota</taxon>
        <taxon>Actinomycetes</taxon>
        <taxon>Micrococcales</taxon>
        <taxon>Microbacteriaceae</taxon>
        <taxon>Leucobacter</taxon>
    </lineage>
</organism>
<evidence type="ECO:0000256" key="1">
    <source>
        <dbReference type="SAM" id="MobiDB-lite"/>
    </source>
</evidence>
<feature type="region of interest" description="Disordered" evidence="1">
    <location>
        <begin position="127"/>
        <end position="159"/>
    </location>
</feature>
<gene>
    <name evidence="3" type="ORF">G7066_12980</name>
</gene>
<dbReference type="EMBL" id="CP049933">
    <property type="protein sequence ID" value="QIM19831.1"/>
    <property type="molecule type" value="Genomic_DNA"/>
</dbReference>
<sequence>MGVATTRRVSEISLAEAIERGVTATTARETFTRLSLTGVPQPLDYLLASIAERAGSIKVEQHHGDEGQSKVSVSRPELRDTILVDRSVQHLQFMRSIEEHGVLYSKLRPEHVIAALNAARYPASATVSRHAGPQGDTDPALGEVSPGDPLPTTGTEDRLSPELEGLVERVFHAARSEPGTGDFTRLLELAIRDRGKVRVTAEARGQSYEFTLLPVSLSGGRLRATDTTAGMERTLPVSTITAVETL</sequence>
<reference evidence="3 4" key="1">
    <citation type="submission" date="2020-03" db="EMBL/GenBank/DDBJ databases">
        <title>Leucobacter sp. nov., isolated from beetles.</title>
        <authorList>
            <person name="Hyun D.-W."/>
            <person name="Bae J.-W."/>
        </authorList>
    </citation>
    <scope>NUCLEOTIDE SEQUENCE [LARGE SCALE GENOMIC DNA]</scope>
    <source>
        <strain evidence="3 4">HDW9A</strain>
    </source>
</reference>
<dbReference type="InterPro" id="IPR032830">
    <property type="entry name" value="XPB/Ssl2_N"/>
</dbReference>
<dbReference type="Pfam" id="PF13625">
    <property type="entry name" value="Helicase_C_3"/>
    <property type="match status" value="1"/>
</dbReference>